<evidence type="ECO:0000313" key="4">
    <source>
        <dbReference type="Proteomes" id="UP001595850"/>
    </source>
</evidence>
<dbReference type="EMBL" id="JBHSBM010000054">
    <property type="protein sequence ID" value="MFC4062666.1"/>
    <property type="molecule type" value="Genomic_DNA"/>
</dbReference>
<protein>
    <submittedName>
        <fullName evidence="3">Uncharacterized protein</fullName>
    </submittedName>
</protein>
<evidence type="ECO:0000256" key="2">
    <source>
        <dbReference type="SAM" id="Phobius"/>
    </source>
</evidence>
<keyword evidence="2" id="KW-0812">Transmembrane</keyword>
<name>A0ABV8IHJ3_9ACTN</name>
<evidence type="ECO:0000256" key="1">
    <source>
        <dbReference type="SAM" id="MobiDB-lite"/>
    </source>
</evidence>
<keyword evidence="2" id="KW-0472">Membrane</keyword>
<accession>A0ABV8IHJ3</accession>
<comment type="caution">
    <text evidence="3">The sequence shown here is derived from an EMBL/GenBank/DDBJ whole genome shotgun (WGS) entry which is preliminary data.</text>
</comment>
<feature type="region of interest" description="Disordered" evidence="1">
    <location>
        <begin position="73"/>
        <end position="119"/>
    </location>
</feature>
<proteinExistence type="predicted"/>
<reference evidence="4" key="1">
    <citation type="journal article" date="2019" name="Int. J. Syst. Evol. Microbiol.">
        <title>The Global Catalogue of Microorganisms (GCM) 10K type strain sequencing project: providing services to taxonomists for standard genome sequencing and annotation.</title>
        <authorList>
            <consortium name="The Broad Institute Genomics Platform"/>
            <consortium name="The Broad Institute Genome Sequencing Center for Infectious Disease"/>
            <person name="Wu L."/>
            <person name="Ma J."/>
        </authorList>
    </citation>
    <scope>NUCLEOTIDE SEQUENCE [LARGE SCALE GENOMIC DNA]</scope>
    <source>
        <strain evidence="4">TBRC 4489</strain>
    </source>
</reference>
<organism evidence="3 4">
    <name type="scientific">Planomonospora corallina</name>
    <dbReference type="NCBI Taxonomy" id="1806052"/>
    <lineage>
        <taxon>Bacteria</taxon>
        <taxon>Bacillati</taxon>
        <taxon>Actinomycetota</taxon>
        <taxon>Actinomycetes</taxon>
        <taxon>Streptosporangiales</taxon>
        <taxon>Streptosporangiaceae</taxon>
        <taxon>Planomonospora</taxon>
    </lineage>
</organism>
<gene>
    <name evidence="3" type="ORF">ACFOWE_30585</name>
</gene>
<keyword evidence="2" id="KW-1133">Transmembrane helix</keyword>
<feature type="compositionally biased region" description="Basic and acidic residues" evidence="1">
    <location>
        <begin position="73"/>
        <end position="107"/>
    </location>
</feature>
<dbReference type="Proteomes" id="UP001595850">
    <property type="component" value="Unassembled WGS sequence"/>
</dbReference>
<dbReference type="RefSeq" id="WP_377293987.1">
    <property type="nucleotide sequence ID" value="NZ_JBHSBM010000054.1"/>
</dbReference>
<feature type="transmembrane region" description="Helical" evidence="2">
    <location>
        <begin position="20"/>
        <end position="40"/>
    </location>
</feature>
<keyword evidence="4" id="KW-1185">Reference proteome</keyword>
<sequence>MSAYQGGSMFALARWQRVAVVALLILPILVIVVLSLPVWMSWPWLRAERRADVLALVEKLTGCLQAFVRADRGTGRGTDRNTARGGARIDGRAGERDGGRTGDRGGDRGAPGGPRRRRR</sequence>
<evidence type="ECO:0000313" key="3">
    <source>
        <dbReference type="EMBL" id="MFC4062666.1"/>
    </source>
</evidence>